<keyword evidence="2" id="KW-0378">Hydrolase</keyword>
<proteinExistence type="predicted"/>
<evidence type="ECO:0000313" key="3">
    <source>
        <dbReference type="Proteomes" id="UP000248731"/>
    </source>
</evidence>
<dbReference type="EMBL" id="LS483466">
    <property type="protein sequence ID" value="SQI19586.1"/>
    <property type="molecule type" value="Genomic_DNA"/>
</dbReference>
<dbReference type="Proteomes" id="UP000248731">
    <property type="component" value="Chromosome 1"/>
</dbReference>
<keyword evidence="3" id="KW-1185">Reference proteome</keyword>
<dbReference type="AlphaFoldDB" id="A0A2X4SXV2"/>
<organism evidence="2 3">
    <name type="scientific">Salmonella enterica subsp. arizonae</name>
    <dbReference type="NCBI Taxonomy" id="59203"/>
    <lineage>
        <taxon>Bacteria</taxon>
        <taxon>Pseudomonadati</taxon>
        <taxon>Pseudomonadota</taxon>
        <taxon>Gammaproteobacteria</taxon>
        <taxon>Enterobacterales</taxon>
        <taxon>Enterobacteriaceae</taxon>
        <taxon>Salmonella</taxon>
    </lineage>
</organism>
<gene>
    <name evidence="2" type="primary">yhjJ_3</name>
    <name evidence="2" type="ORF">NCTC7307_00237</name>
</gene>
<evidence type="ECO:0000256" key="1">
    <source>
        <dbReference type="SAM" id="MobiDB-lite"/>
    </source>
</evidence>
<reference evidence="2 3" key="1">
    <citation type="submission" date="2018-06" db="EMBL/GenBank/DDBJ databases">
        <authorList>
            <consortium name="Pathogen Informatics"/>
            <person name="Doyle S."/>
        </authorList>
    </citation>
    <scope>NUCLEOTIDE SEQUENCE [LARGE SCALE GENOMIC DNA]</scope>
    <source>
        <strain evidence="2 3">NCTC7307</strain>
    </source>
</reference>
<name>A0A2X4SXV2_SALER</name>
<accession>A0A2X4SXV2</accession>
<feature type="region of interest" description="Disordered" evidence="1">
    <location>
        <begin position="17"/>
        <end position="36"/>
    </location>
</feature>
<dbReference type="GO" id="GO:0008233">
    <property type="term" value="F:peptidase activity"/>
    <property type="evidence" value="ECO:0007669"/>
    <property type="project" value="UniProtKB-KW"/>
</dbReference>
<evidence type="ECO:0000313" key="2">
    <source>
        <dbReference type="EMBL" id="SQI19586.1"/>
    </source>
</evidence>
<protein>
    <submittedName>
        <fullName evidence="2">Zinc-protease</fullName>
    </submittedName>
</protein>
<dbReference type="GO" id="GO:0006508">
    <property type="term" value="P:proteolysis"/>
    <property type="evidence" value="ECO:0007669"/>
    <property type="project" value="UniProtKB-KW"/>
</dbReference>
<sequence>MKALKATWDEIMAPATAAAVETDEAHPEVSDIPTAQ</sequence>
<keyword evidence="2" id="KW-0645">Protease</keyword>